<feature type="compositionally biased region" description="Basic and acidic residues" evidence="1">
    <location>
        <begin position="87"/>
        <end position="101"/>
    </location>
</feature>
<protein>
    <recommendedName>
        <fullName evidence="2">DUF6534 domain-containing protein</fullName>
    </recommendedName>
</protein>
<evidence type="ECO:0000259" key="2">
    <source>
        <dbReference type="Pfam" id="PF20152"/>
    </source>
</evidence>
<evidence type="ECO:0000313" key="4">
    <source>
        <dbReference type="Proteomes" id="UP000807342"/>
    </source>
</evidence>
<name>A0A9P6C5L2_9AGAR</name>
<dbReference type="EMBL" id="MU151129">
    <property type="protein sequence ID" value="KAF9449484.1"/>
    <property type="molecule type" value="Genomic_DNA"/>
</dbReference>
<evidence type="ECO:0000256" key="1">
    <source>
        <dbReference type="SAM" id="MobiDB-lite"/>
    </source>
</evidence>
<feature type="domain" description="DUF6534" evidence="2">
    <location>
        <begin position="1"/>
        <end position="63"/>
    </location>
</feature>
<reference evidence="3" key="1">
    <citation type="submission" date="2020-11" db="EMBL/GenBank/DDBJ databases">
        <authorList>
            <consortium name="DOE Joint Genome Institute"/>
            <person name="Ahrendt S."/>
            <person name="Riley R."/>
            <person name="Andreopoulos W."/>
            <person name="Labutti K."/>
            <person name="Pangilinan J."/>
            <person name="Ruiz-Duenas F.J."/>
            <person name="Barrasa J.M."/>
            <person name="Sanchez-Garcia M."/>
            <person name="Camarero S."/>
            <person name="Miyauchi S."/>
            <person name="Serrano A."/>
            <person name="Linde D."/>
            <person name="Babiker R."/>
            <person name="Drula E."/>
            <person name="Ayuso-Fernandez I."/>
            <person name="Pacheco R."/>
            <person name="Padilla G."/>
            <person name="Ferreira P."/>
            <person name="Barriuso J."/>
            <person name="Kellner H."/>
            <person name="Castanera R."/>
            <person name="Alfaro M."/>
            <person name="Ramirez L."/>
            <person name="Pisabarro A.G."/>
            <person name="Kuo A."/>
            <person name="Tritt A."/>
            <person name="Lipzen A."/>
            <person name="He G."/>
            <person name="Yan M."/>
            <person name="Ng V."/>
            <person name="Cullen D."/>
            <person name="Martin F."/>
            <person name="Rosso M.-N."/>
            <person name="Henrissat B."/>
            <person name="Hibbett D."/>
            <person name="Martinez A.T."/>
            <person name="Grigoriev I.V."/>
        </authorList>
    </citation>
    <scope>NUCLEOTIDE SEQUENCE</scope>
    <source>
        <strain evidence="3">MF-IS2</strain>
    </source>
</reference>
<proteinExistence type="predicted"/>
<feature type="region of interest" description="Disordered" evidence="1">
    <location>
        <begin position="79"/>
        <end position="140"/>
    </location>
</feature>
<feature type="compositionally biased region" description="Low complexity" evidence="1">
    <location>
        <begin position="117"/>
        <end position="131"/>
    </location>
</feature>
<sequence length="140" mass="15030">MVTRIVRLTIETNMACATVALVVLLASVIPQIAPPKGTIFLAPGYVLGKLYSNSFLAMLNNRTVIKKDILRNQLLGIGGGGGGGGEGEPHDRYGHWSEPHRRVIPLPTITVEREQDMSSTGTSTMMSSSESNMKQGPPQV</sequence>
<dbReference type="Pfam" id="PF20152">
    <property type="entry name" value="DUF6534"/>
    <property type="match status" value="1"/>
</dbReference>
<organism evidence="3 4">
    <name type="scientific">Macrolepiota fuliginosa MF-IS2</name>
    <dbReference type="NCBI Taxonomy" id="1400762"/>
    <lineage>
        <taxon>Eukaryota</taxon>
        <taxon>Fungi</taxon>
        <taxon>Dikarya</taxon>
        <taxon>Basidiomycota</taxon>
        <taxon>Agaricomycotina</taxon>
        <taxon>Agaricomycetes</taxon>
        <taxon>Agaricomycetidae</taxon>
        <taxon>Agaricales</taxon>
        <taxon>Agaricineae</taxon>
        <taxon>Agaricaceae</taxon>
        <taxon>Macrolepiota</taxon>
    </lineage>
</organism>
<dbReference type="InterPro" id="IPR045339">
    <property type="entry name" value="DUF6534"/>
</dbReference>
<dbReference type="AlphaFoldDB" id="A0A9P6C5L2"/>
<accession>A0A9P6C5L2</accession>
<gene>
    <name evidence="3" type="ORF">P691DRAFT_552613</name>
</gene>
<comment type="caution">
    <text evidence="3">The sequence shown here is derived from an EMBL/GenBank/DDBJ whole genome shotgun (WGS) entry which is preliminary data.</text>
</comment>
<dbReference type="Proteomes" id="UP000807342">
    <property type="component" value="Unassembled WGS sequence"/>
</dbReference>
<keyword evidence="4" id="KW-1185">Reference proteome</keyword>
<evidence type="ECO:0000313" key="3">
    <source>
        <dbReference type="EMBL" id="KAF9449484.1"/>
    </source>
</evidence>